<organism evidence="1 2">
    <name type="scientific">Candidatus Schekmanbacteria bacterium RBG_16_38_10</name>
    <dbReference type="NCBI Taxonomy" id="1817879"/>
    <lineage>
        <taxon>Bacteria</taxon>
        <taxon>Candidatus Schekmaniibacteriota</taxon>
    </lineage>
</organism>
<accession>A0A1F7RNW4</accession>
<proteinExistence type="predicted"/>
<protein>
    <submittedName>
        <fullName evidence="1">Uncharacterized protein</fullName>
    </submittedName>
</protein>
<comment type="caution">
    <text evidence="1">The sequence shown here is derived from an EMBL/GenBank/DDBJ whole genome shotgun (WGS) entry which is preliminary data.</text>
</comment>
<dbReference type="EMBL" id="MGDE01000261">
    <property type="protein sequence ID" value="OGL42684.1"/>
    <property type="molecule type" value="Genomic_DNA"/>
</dbReference>
<reference evidence="1 2" key="1">
    <citation type="journal article" date="2016" name="Nat. Commun.">
        <title>Thousands of microbial genomes shed light on interconnected biogeochemical processes in an aquifer system.</title>
        <authorList>
            <person name="Anantharaman K."/>
            <person name="Brown C.T."/>
            <person name="Hug L.A."/>
            <person name="Sharon I."/>
            <person name="Castelle C.J."/>
            <person name="Probst A.J."/>
            <person name="Thomas B.C."/>
            <person name="Singh A."/>
            <person name="Wilkins M.J."/>
            <person name="Karaoz U."/>
            <person name="Brodie E.L."/>
            <person name="Williams K.H."/>
            <person name="Hubbard S.S."/>
            <person name="Banfield J.F."/>
        </authorList>
    </citation>
    <scope>NUCLEOTIDE SEQUENCE [LARGE SCALE GENOMIC DNA]</scope>
</reference>
<dbReference type="AlphaFoldDB" id="A0A1F7RNW4"/>
<sequence>MDFVSNYSVQINTTKHVVVFEELLPRASMPGGHDEYWWRNIFHQFASKRAEWKQLKESLNDIKDPSQPAMAVKTGKRAKAVTVGELRQFAERQHEEADKLLRRLDRYAIRNAVPMEWREY</sequence>
<dbReference type="Proteomes" id="UP000178797">
    <property type="component" value="Unassembled WGS sequence"/>
</dbReference>
<gene>
    <name evidence="1" type="ORF">A2W05_11190</name>
</gene>
<evidence type="ECO:0000313" key="1">
    <source>
        <dbReference type="EMBL" id="OGL42684.1"/>
    </source>
</evidence>
<evidence type="ECO:0000313" key="2">
    <source>
        <dbReference type="Proteomes" id="UP000178797"/>
    </source>
</evidence>
<name>A0A1F7RNW4_9BACT</name>